<dbReference type="Proteomes" id="UP000198964">
    <property type="component" value="Unassembled WGS sequence"/>
</dbReference>
<evidence type="ECO:0000256" key="5">
    <source>
        <dbReference type="PIRSR" id="PIRSR036894-1"/>
    </source>
</evidence>
<dbReference type="PIRSF" id="PIRSF036894">
    <property type="entry name" value="PMI_Firm_short"/>
    <property type="match status" value="1"/>
</dbReference>
<evidence type="ECO:0000256" key="1">
    <source>
        <dbReference type="ARBA" id="ARBA00022723"/>
    </source>
</evidence>
<sequence length="326" mass="37368">MEKLYPLKFKTQYMDKIWGGQKVRTHLGKDFGKLPNCGETWEISGVQDHVSVVSNGFLAGNSLEELIEVYMGDLVGDKVYERFGVEFPLLIKFIDANDDLSIQVHPDDELSKKRHQAFGKTEMWYVMQADQGAKLNLGFKEELTKEQYLEKFEAGQLMDILNFEEVKEGDVLFMPAGRVHAIGRGVLVAEIQQTSDVTYRIYDYERKDAEGNERELHTELALDAIDFTVPESYKTEYEAKQNDSVEVVKCDYFTTNVLELNQKLERDFHQEDSFVIYICLEGELTIDFEEGSESVKKGDTVLVPAALEQFFLSPQNSDVKLLEVHL</sequence>
<feature type="binding site" evidence="5">
    <location>
        <position position="105"/>
    </location>
    <ligand>
        <name>Zn(2+)</name>
        <dbReference type="ChEBI" id="CHEBI:29105"/>
    </ligand>
</feature>
<feature type="domain" description="Mannose-6-phosphate isomerase cupin" evidence="8">
    <location>
        <begin position="247"/>
        <end position="313"/>
    </location>
</feature>
<protein>
    <recommendedName>
        <fullName evidence="3">Phosphohexomutase</fullName>
    </recommendedName>
    <alternativeName>
        <fullName evidence="4">Phosphomannose isomerase</fullName>
    </alternativeName>
</protein>
<dbReference type="PANTHER" id="PTHR42742">
    <property type="entry name" value="TRANSCRIPTIONAL REPRESSOR MPRA"/>
    <property type="match status" value="1"/>
</dbReference>
<dbReference type="InterPro" id="IPR011051">
    <property type="entry name" value="RmlC_Cupin_sf"/>
</dbReference>
<organism evidence="9 10">
    <name type="scientific">Sunxiuqinia elliptica</name>
    <dbReference type="NCBI Taxonomy" id="655355"/>
    <lineage>
        <taxon>Bacteria</taxon>
        <taxon>Pseudomonadati</taxon>
        <taxon>Bacteroidota</taxon>
        <taxon>Bacteroidia</taxon>
        <taxon>Marinilabiliales</taxon>
        <taxon>Prolixibacteraceae</taxon>
        <taxon>Sunxiuqinia</taxon>
    </lineage>
</organism>
<comment type="cofactor">
    <cofactor evidence="5">
        <name>Zn(2+)</name>
        <dbReference type="ChEBI" id="CHEBI:29105"/>
    </cofactor>
    <text evidence="5">Binds 1 zinc ion per subunit.</text>
</comment>
<evidence type="ECO:0000256" key="3">
    <source>
        <dbReference type="ARBA" id="ARBA00029741"/>
    </source>
</evidence>
<feature type="binding site" evidence="5">
    <location>
        <position position="122"/>
    </location>
    <ligand>
        <name>Zn(2+)</name>
        <dbReference type="ChEBI" id="CHEBI:29105"/>
    </ligand>
</feature>
<dbReference type="GO" id="GO:0005975">
    <property type="term" value="P:carbohydrate metabolic process"/>
    <property type="evidence" value="ECO:0007669"/>
    <property type="project" value="InterPro"/>
</dbReference>
<dbReference type="Pfam" id="PF21621">
    <property type="entry name" value="MPI_cupin_dom"/>
    <property type="match status" value="1"/>
</dbReference>
<dbReference type="Gene3D" id="2.60.120.10">
    <property type="entry name" value="Jelly Rolls"/>
    <property type="match status" value="2"/>
</dbReference>
<dbReference type="SUPFAM" id="SSF51182">
    <property type="entry name" value="RmlC-like cupins"/>
    <property type="match status" value="1"/>
</dbReference>
<dbReference type="STRING" id="655355.SAMN05216283_102631"/>
<evidence type="ECO:0000313" key="9">
    <source>
        <dbReference type="EMBL" id="SFF09157.1"/>
    </source>
</evidence>
<dbReference type="CDD" id="cd07010">
    <property type="entry name" value="cupin_PMI_type_I_N_bac"/>
    <property type="match status" value="1"/>
</dbReference>
<dbReference type="InterPro" id="IPR049071">
    <property type="entry name" value="MPI_cupin_dom"/>
</dbReference>
<evidence type="ECO:0000256" key="6">
    <source>
        <dbReference type="PIRSR" id="PIRSR036894-2"/>
    </source>
</evidence>
<keyword evidence="1 5" id="KW-0479">Metal-binding</keyword>
<dbReference type="RefSeq" id="WP_093919274.1">
    <property type="nucleotide sequence ID" value="NZ_FONW01000002.1"/>
</dbReference>
<dbReference type="InterPro" id="IPR051804">
    <property type="entry name" value="Carb_Metab_Reg_Kinase/Isom"/>
</dbReference>
<proteinExistence type="predicted"/>
<gene>
    <name evidence="9" type="ORF">SAMN05216283_102631</name>
</gene>
<dbReference type="EMBL" id="FONW01000002">
    <property type="protein sequence ID" value="SFF09157.1"/>
    <property type="molecule type" value="Genomic_DNA"/>
</dbReference>
<evidence type="ECO:0000259" key="7">
    <source>
        <dbReference type="Pfam" id="PF20511"/>
    </source>
</evidence>
<keyword evidence="9" id="KW-0413">Isomerase</keyword>
<evidence type="ECO:0000259" key="8">
    <source>
        <dbReference type="Pfam" id="PF21621"/>
    </source>
</evidence>
<feature type="domain" description="Phosphomannose isomerase type I catalytic" evidence="7">
    <location>
        <begin position="8"/>
        <end position="117"/>
    </location>
</feature>
<dbReference type="InterPro" id="IPR046457">
    <property type="entry name" value="PMI_typeI_cat"/>
</dbReference>
<keyword evidence="10" id="KW-1185">Reference proteome</keyword>
<dbReference type="AlphaFoldDB" id="A0A1I2FWJ3"/>
<dbReference type="Pfam" id="PF20511">
    <property type="entry name" value="PMI_typeI_cat"/>
    <property type="match status" value="1"/>
</dbReference>
<reference evidence="9 10" key="1">
    <citation type="submission" date="2016-10" db="EMBL/GenBank/DDBJ databases">
        <authorList>
            <person name="de Groot N.N."/>
        </authorList>
    </citation>
    <scope>NUCLEOTIDE SEQUENCE [LARGE SCALE GENOMIC DNA]</scope>
    <source>
        <strain evidence="9 10">CGMCC 1.9156</strain>
    </source>
</reference>
<feature type="active site" evidence="6">
    <location>
        <position position="200"/>
    </location>
</feature>
<evidence type="ECO:0000256" key="2">
    <source>
        <dbReference type="ARBA" id="ARBA00022833"/>
    </source>
</evidence>
<evidence type="ECO:0000256" key="4">
    <source>
        <dbReference type="ARBA" id="ARBA00030762"/>
    </source>
</evidence>
<evidence type="ECO:0000313" key="10">
    <source>
        <dbReference type="Proteomes" id="UP000198964"/>
    </source>
</evidence>
<dbReference type="GO" id="GO:0008270">
    <property type="term" value="F:zinc ion binding"/>
    <property type="evidence" value="ECO:0007669"/>
    <property type="project" value="InterPro"/>
</dbReference>
<dbReference type="InterPro" id="IPR014628">
    <property type="entry name" value="Man6P_isomerase_Firm_short"/>
</dbReference>
<feature type="binding site" evidence="5">
    <location>
        <position position="180"/>
    </location>
    <ligand>
        <name>Zn(2+)</name>
        <dbReference type="ChEBI" id="CHEBI:29105"/>
    </ligand>
</feature>
<accession>A0A1I2FWJ3</accession>
<dbReference type="InterPro" id="IPR014710">
    <property type="entry name" value="RmlC-like_jellyroll"/>
</dbReference>
<dbReference type="GO" id="GO:0004476">
    <property type="term" value="F:mannose-6-phosphate isomerase activity"/>
    <property type="evidence" value="ECO:0007669"/>
    <property type="project" value="InterPro"/>
</dbReference>
<keyword evidence="2 5" id="KW-0862">Zinc</keyword>
<name>A0A1I2FWJ3_9BACT</name>
<dbReference type="PANTHER" id="PTHR42742:SF3">
    <property type="entry name" value="FRUCTOKINASE"/>
    <property type="match status" value="1"/>
</dbReference>